<sequence>MTPEMTQTALAAVAEETVKAAVKRSLTITMMGHATAIAGIAAGLPAADATEAIGQVIGMLTESRDAIGDMK</sequence>
<evidence type="ECO:0000313" key="1">
    <source>
        <dbReference type="EMBL" id="DAF97215.1"/>
    </source>
</evidence>
<proteinExistence type="predicted"/>
<accession>A0A8S5URW3</accession>
<protein>
    <submittedName>
        <fullName evidence="1">Uncharacterized protein</fullName>
    </submittedName>
</protein>
<organism evidence="1">
    <name type="scientific">Siphoviridae sp. ctksc2</name>
    <dbReference type="NCBI Taxonomy" id="2825645"/>
    <lineage>
        <taxon>Viruses</taxon>
        <taxon>Duplodnaviria</taxon>
        <taxon>Heunggongvirae</taxon>
        <taxon>Uroviricota</taxon>
        <taxon>Caudoviricetes</taxon>
    </lineage>
</organism>
<dbReference type="EMBL" id="BK016127">
    <property type="protein sequence ID" value="DAF97215.1"/>
    <property type="molecule type" value="Genomic_DNA"/>
</dbReference>
<name>A0A8S5URW3_9CAUD</name>
<reference evidence="1" key="1">
    <citation type="journal article" date="2021" name="Proc. Natl. Acad. Sci. U.S.A.">
        <title>A Catalog of Tens of Thousands of Viruses from Human Metagenomes Reveals Hidden Associations with Chronic Diseases.</title>
        <authorList>
            <person name="Tisza M.J."/>
            <person name="Buck C.B."/>
        </authorList>
    </citation>
    <scope>NUCLEOTIDE SEQUENCE</scope>
    <source>
        <strain evidence="1">Ctksc2</strain>
    </source>
</reference>